<dbReference type="EMBL" id="LR798330">
    <property type="protein sequence ID" value="CAB5223856.1"/>
    <property type="molecule type" value="Genomic_DNA"/>
</dbReference>
<evidence type="ECO:0000259" key="1">
    <source>
        <dbReference type="Pfam" id="PF17338"/>
    </source>
</evidence>
<dbReference type="InterPro" id="IPR020290">
    <property type="entry name" value="Gp88"/>
</dbReference>
<dbReference type="Pfam" id="PF17338">
    <property type="entry name" value="GP88"/>
    <property type="match status" value="1"/>
</dbReference>
<gene>
    <name evidence="2" type="ORF">UFOVP386_7</name>
</gene>
<proteinExistence type="predicted"/>
<accession>A0A6J7X923</accession>
<organism evidence="2">
    <name type="scientific">uncultured Caudovirales phage</name>
    <dbReference type="NCBI Taxonomy" id="2100421"/>
    <lineage>
        <taxon>Viruses</taxon>
        <taxon>Duplodnaviria</taxon>
        <taxon>Heunggongvirae</taxon>
        <taxon>Uroviricota</taxon>
        <taxon>Caudoviricetes</taxon>
        <taxon>Peduoviridae</taxon>
        <taxon>Maltschvirus</taxon>
        <taxon>Maltschvirus maltsch</taxon>
    </lineage>
</organism>
<evidence type="ECO:0000313" key="2">
    <source>
        <dbReference type="EMBL" id="CAB5223856.1"/>
    </source>
</evidence>
<reference evidence="2" key="1">
    <citation type="submission" date="2020-05" db="EMBL/GenBank/DDBJ databases">
        <authorList>
            <person name="Chiriac C."/>
            <person name="Salcher M."/>
            <person name="Ghai R."/>
            <person name="Kavagutti S V."/>
        </authorList>
    </citation>
    <scope>NUCLEOTIDE SEQUENCE</scope>
</reference>
<protein>
    <submittedName>
        <fullName evidence="2">Gene 88 protein</fullName>
    </submittedName>
</protein>
<sequence length="207" mass="24207">MLKSHSFIKNKKYYSGEVYEFNLPTGTTCPFALECKVVVDRITGKFDVKKGAYRCYASSSERFPGVREHRWRNFDYVKSGGIPILPDDCKAVRIHASGDFFNQAYFDTWMKLAQDNPGIEFWAYTKSIQYWINRIPYIPKNFILTASYGGRQDHLIQEYNLKNVIIYPCQEEVPSNRPVDFNDDYARIPEINFALLDNLKNKKIIKK</sequence>
<feature type="domain" description="Gene product 88" evidence="1">
    <location>
        <begin position="14"/>
        <end position="190"/>
    </location>
</feature>
<name>A0A6J7X923_9CAUD</name>